<evidence type="ECO:0000313" key="5">
    <source>
        <dbReference type="Proteomes" id="UP001595075"/>
    </source>
</evidence>
<accession>A0ABR4BQP1</accession>
<organism evidence="4 5">
    <name type="scientific">Oculimacula yallundae</name>
    <dbReference type="NCBI Taxonomy" id="86028"/>
    <lineage>
        <taxon>Eukaryota</taxon>
        <taxon>Fungi</taxon>
        <taxon>Dikarya</taxon>
        <taxon>Ascomycota</taxon>
        <taxon>Pezizomycotina</taxon>
        <taxon>Leotiomycetes</taxon>
        <taxon>Helotiales</taxon>
        <taxon>Ploettnerulaceae</taxon>
        <taxon>Oculimacula</taxon>
    </lineage>
</organism>
<dbReference type="CDD" id="cd01283">
    <property type="entry name" value="cytidine_deaminase"/>
    <property type="match status" value="1"/>
</dbReference>
<evidence type="ECO:0000256" key="1">
    <source>
        <dbReference type="ARBA" id="ARBA00006576"/>
    </source>
</evidence>
<keyword evidence="5" id="KW-1185">Reference proteome</keyword>
<gene>
    <name evidence="4" type="ORF">VTL71DRAFT_9847</name>
</gene>
<feature type="region of interest" description="Disordered" evidence="2">
    <location>
        <begin position="214"/>
        <end position="233"/>
    </location>
</feature>
<dbReference type="InterPro" id="IPR050202">
    <property type="entry name" value="Cyt/Deoxycyt_deaminase"/>
</dbReference>
<proteinExistence type="inferred from homology"/>
<comment type="caution">
    <text evidence="4">The sequence shown here is derived from an EMBL/GenBank/DDBJ whole genome shotgun (WGS) entry which is preliminary data.</text>
</comment>
<dbReference type="InterPro" id="IPR002125">
    <property type="entry name" value="CMP_dCMP_dom"/>
</dbReference>
<feature type="domain" description="CMP/dCMP-type deaminase" evidence="3">
    <location>
        <begin position="379"/>
        <end position="524"/>
    </location>
</feature>
<protein>
    <recommendedName>
        <fullName evidence="3">CMP/dCMP-type deaminase domain-containing protein</fullName>
    </recommendedName>
</protein>
<evidence type="ECO:0000256" key="2">
    <source>
        <dbReference type="SAM" id="MobiDB-lite"/>
    </source>
</evidence>
<reference evidence="4 5" key="1">
    <citation type="journal article" date="2024" name="Commun. Biol.">
        <title>Comparative genomic analysis of thermophilic fungi reveals convergent evolutionary adaptations and gene losses.</title>
        <authorList>
            <person name="Steindorff A.S."/>
            <person name="Aguilar-Pontes M.V."/>
            <person name="Robinson A.J."/>
            <person name="Andreopoulos B."/>
            <person name="LaButti K."/>
            <person name="Kuo A."/>
            <person name="Mondo S."/>
            <person name="Riley R."/>
            <person name="Otillar R."/>
            <person name="Haridas S."/>
            <person name="Lipzen A."/>
            <person name="Grimwood J."/>
            <person name="Schmutz J."/>
            <person name="Clum A."/>
            <person name="Reid I.D."/>
            <person name="Moisan M.C."/>
            <person name="Butler G."/>
            <person name="Nguyen T.T.M."/>
            <person name="Dewar K."/>
            <person name="Conant G."/>
            <person name="Drula E."/>
            <person name="Henrissat B."/>
            <person name="Hansel C."/>
            <person name="Singer S."/>
            <person name="Hutchinson M.I."/>
            <person name="de Vries R.P."/>
            <person name="Natvig D.O."/>
            <person name="Powell A.J."/>
            <person name="Tsang A."/>
            <person name="Grigoriev I.V."/>
        </authorList>
    </citation>
    <scope>NUCLEOTIDE SEQUENCE [LARGE SCALE GENOMIC DNA]</scope>
    <source>
        <strain evidence="4 5">CBS 494.80</strain>
    </source>
</reference>
<dbReference type="Pfam" id="PF20150">
    <property type="entry name" value="2EXR"/>
    <property type="match status" value="1"/>
</dbReference>
<dbReference type="PANTHER" id="PTHR11644:SF2">
    <property type="entry name" value="CYTIDINE DEAMINASE"/>
    <property type="match status" value="1"/>
</dbReference>
<feature type="compositionally biased region" description="Acidic residues" evidence="2">
    <location>
        <begin position="214"/>
        <end position="224"/>
    </location>
</feature>
<dbReference type="InterPro" id="IPR016193">
    <property type="entry name" value="Cytidine_deaminase-like"/>
</dbReference>
<evidence type="ECO:0000259" key="3">
    <source>
        <dbReference type="PROSITE" id="PS51747"/>
    </source>
</evidence>
<dbReference type="Pfam" id="PF00383">
    <property type="entry name" value="dCMP_cyt_deam_1"/>
    <property type="match status" value="1"/>
</dbReference>
<dbReference type="Proteomes" id="UP001595075">
    <property type="component" value="Unassembled WGS sequence"/>
</dbReference>
<dbReference type="Gene3D" id="3.40.140.10">
    <property type="entry name" value="Cytidine Deaminase, domain 2"/>
    <property type="match status" value="1"/>
</dbReference>
<dbReference type="PANTHER" id="PTHR11644">
    <property type="entry name" value="CYTIDINE DEAMINASE"/>
    <property type="match status" value="1"/>
</dbReference>
<name>A0ABR4BQP1_9HELO</name>
<sequence>MSAFHDFARLPSELRLSIWENALPSADSKTMESFVKALAYLILSQPRDMFYGYGAATKYQDTNIKCFMSSNLSPYADLAACPESRTVALKHLKKLLSSQNDLKRWLLNPKFPFTNPELFVQEREGKLIYRCAYITDGFDMEECVFWKFTEPKPRTSAQMAAFAKLVKRIEEHQVKLTTHEAAEIGMDYCNTDGELEECGTGCTAIIEEEEVFPWDDDSDSEDNDEQAKTPDCVNIAPPKIESVEEDPDWDMLSGATPQAVEPQIGGFSAITKRKKDNVVREDRTCLCIWMRLEEGGAHESNELPRVGCEPPGDGYEYVHDKLLYTETSKSFNRGSIQPRNQHMIPTENSRSEIIYSNILARVLSSNRSRHFSMPQPITSAESALIAAAKATIDAVPRFTSSRQKTDHSVGCAALTSAGRIFTGVNVFHFSGGPCAENIAFGNAAAAGVSSTYAPGIKGPDGQVEKITTCVAVWNDNRGVISPCGRCRQMMLDYYPDIRVIVRDPLGELVTVGIDELLPYAYIVTTRPVLDEEGSEVAKTIE</sequence>
<dbReference type="EMBL" id="JAZHXI010000024">
    <property type="protein sequence ID" value="KAL2060025.1"/>
    <property type="molecule type" value="Genomic_DNA"/>
</dbReference>
<comment type="similarity">
    <text evidence="1">Belongs to the cytidine and deoxycytidylate deaminase family.</text>
</comment>
<dbReference type="PROSITE" id="PS51747">
    <property type="entry name" value="CYT_DCMP_DEAMINASES_2"/>
    <property type="match status" value="1"/>
</dbReference>
<dbReference type="SUPFAM" id="SSF53927">
    <property type="entry name" value="Cytidine deaminase-like"/>
    <property type="match status" value="1"/>
</dbReference>
<dbReference type="InterPro" id="IPR045518">
    <property type="entry name" value="2EXR"/>
</dbReference>
<evidence type="ECO:0000313" key="4">
    <source>
        <dbReference type="EMBL" id="KAL2060025.1"/>
    </source>
</evidence>